<name>A0ABU7SUH5_9LACO</name>
<evidence type="ECO:0000313" key="2">
    <source>
        <dbReference type="EMBL" id="MEE6701726.1"/>
    </source>
</evidence>
<dbReference type="Pfam" id="PF05709">
    <property type="entry name" value="Sipho_tail"/>
    <property type="match status" value="1"/>
</dbReference>
<dbReference type="RefSeq" id="WP_331192267.1">
    <property type="nucleotide sequence ID" value="NZ_JAQSEO010000023.1"/>
</dbReference>
<evidence type="ECO:0000259" key="1">
    <source>
        <dbReference type="Pfam" id="PF05709"/>
    </source>
</evidence>
<proteinExistence type="predicted"/>
<feature type="domain" description="Siphovirus-type tail component RIFT-related" evidence="1">
    <location>
        <begin position="61"/>
        <end position="154"/>
    </location>
</feature>
<evidence type="ECO:0000313" key="3">
    <source>
        <dbReference type="Proteomes" id="UP001335665"/>
    </source>
</evidence>
<gene>
    <name evidence="2" type="ORF">PS396_07990</name>
</gene>
<organism evidence="2 3">
    <name type="scientific">Limosilactobacillus pontis</name>
    <dbReference type="NCBI Taxonomy" id="35787"/>
    <lineage>
        <taxon>Bacteria</taxon>
        <taxon>Bacillati</taxon>
        <taxon>Bacillota</taxon>
        <taxon>Bacilli</taxon>
        <taxon>Lactobacillales</taxon>
        <taxon>Lactobacillaceae</taxon>
        <taxon>Limosilactobacillus</taxon>
    </lineage>
</organism>
<keyword evidence="3" id="KW-1185">Reference proteome</keyword>
<sequence>MIEVFSKRTDKPHAYGYGDIRSPAFTPVEFAISKDAKTWTSCFDVPTLDGVWCTMAPDVQPATRTNNLRKVGLQDGSRLLSTTYDTRDFTMSMYYQGVDETDAMLAYDSLQQFLVAREAYWVCFANWPQRIYYVLAKLDKPTYTNEKTWTCTVTFTDLYGLSRSLGTSQDYPDDVWGAGNDMPEDVDPVYTFNTNTFSVYNLSNVMIDPDRRGHPFKMILTGHSDGNMKITNKTTGDVVRRSGPIGADGKTGASSFDGTFMIDGIRPTLNGNSDVLNVTYDQVIHLQVGKNDFQIDNFEGTISFDFPFWWFS</sequence>
<protein>
    <submittedName>
        <fullName evidence="2">Phage tail family protein</fullName>
    </submittedName>
</protein>
<accession>A0ABU7SUH5</accession>
<dbReference type="Gene3D" id="2.40.30.200">
    <property type="match status" value="1"/>
</dbReference>
<dbReference type="Proteomes" id="UP001335665">
    <property type="component" value="Unassembled WGS sequence"/>
</dbReference>
<comment type="caution">
    <text evidence="2">The sequence shown here is derived from an EMBL/GenBank/DDBJ whole genome shotgun (WGS) entry which is preliminary data.</text>
</comment>
<dbReference type="InterPro" id="IPR008841">
    <property type="entry name" value="Siphovirus-type_tail_N"/>
</dbReference>
<reference evidence="2 3" key="1">
    <citation type="submission" date="2023-02" db="EMBL/GenBank/DDBJ databases">
        <title>The predominant lactic acid bacteria and yeasts involved in the spontaneous fermentation of millet during the production of the traditional porridge Hausa koko in Ghana.</title>
        <authorList>
            <person name="Atter A."/>
            <person name="Diaz M."/>
        </authorList>
    </citation>
    <scope>NUCLEOTIDE SEQUENCE [LARGE SCALE GENOMIC DNA]</scope>
    <source>
        <strain evidence="2 3">FI11552</strain>
    </source>
</reference>
<dbReference type="EMBL" id="JAQSFA010000023">
    <property type="protein sequence ID" value="MEE6701726.1"/>
    <property type="molecule type" value="Genomic_DNA"/>
</dbReference>